<dbReference type="AlphaFoldDB" id="A0A316ALN1"/>
<dbReference type="Proteomes" id="UP000245880">
    <property type="component" value="Unassembled WGS sequence"/>
</dbReference>
<proteinExistence type="predicted"/>
<keyword evidence="2" id="KW-1185">Reference proteome</keyword>
<gene>
    <name evidence="1" type="ORF">CLV98_10370</name>
</gene>
<organism evidence="1 2">
    <name type="scientific">Dyadobacter jejuensis</name>
    <dbReference type="NCBI Taxonomy" id="1082580"/>
    <lineage>
        <taxon>Bacteria</taxon>
        <taxon>Pseudomonadati</taxon>
        <taxon>Bacteroidota</taxon>
        <taxon>Cytophagia</taxon>
        <taxon>Cytophagales</taxon>
        <taxon>Spirosomataceae</taxon>
        <taxon>Dyadobacter</taxon>
    </lineage>
</organism>
<dbReference type="RefSeq" id="WP_109673646.1">
    <property type="nucleotide sequence ID" value="NZ_QGDT01000003.1"/>
</dbReference>
<evidence type="ECO:0000313" key="2">
    <source>
        <dbReference type="Proteomes" id="UP000245880"/>
    </source>
</evidence>
<dbReference type="Gene3D" id="3.10.180.10">
    <property type="entry name" value="2,3-Dihydroxybiphenyl 1,2-Dioxygenase, domain 1"/>
    <property type="match status" value="1"/>
</dbReference>
<comment type="caution">
    <text evidence="1">The sequence shown here is derived from an EMBL/GenBank/DDBJ whole genome shotgun (WGS) entry which is preliminary data.</text>
</comment>
<dbReference type="SUPFAM" id="SSF54593">
    <property type="entry name" value="Glyoxalase/Bleomycin resistance protein/Dihydroxybiphenyl dioxygenase"/>
    <property type="match status" value="1"/>
</dbReference>
<dbReference type="InterPro" id="IPR029068">
    <property type="entry name" value="Glyas_Bleomycin-R_OHBP_Dase"/>
</dbReference>
<evidence type="ECO:0000313" key="1">
    <source>
        <dbReference type="EMBL" id="PWJ58705.1"/>
    </source>
</evidence>
<dbReference type="OrthoDB" id="674527at2"/>
<sequence length="121" mass="14509">MQHHARSIRPFIGAKDYQISRQFYLDFGFKETILSENLSYFSTDNMGFYLQDAYIPEWIDNTMVFMEVADLDRFWDDLVSLKLTTKYKNIRIKPIHDLDWGRECFVHDPSGVLWHIGAFYR</sequence>
<name>A0A316ALN1_9BACT</name>
<evidence type="ECO:0008006" key="3">
    <source>
        <dbReference type="Google" id="ProtNLM"/>
    </source>
</evidence>
<reference evidence="1 2" key="1">
    <citation type="submission" date="2018-03" db="EMBL/GenBank/DDBJ databases">
        <title>Genomic Encyclopedia of Archaeal and Bacterial Type Strains, Phase II (KMG-II): from individual species to whole genera.</title>
        <authorList>
            <person name="Goeker M."/>
        </authorList>
    </citation>
    <scope>NUCLEOTIDE SEQUENCE [LARGE SCALE GENOMIC DNA]</scope>
    <source>
        <strain evidence="1 2">DSM 100346</strain>
    </source>
</reference>
<accession>A0A316ALN1</accession>
<protein>
    <recommendedName>
        <fullName evidence="3">Catechol 2,3-dioxygenase-like lactoylglutathione lyase family enzyme</fullName>
    </recommendedName>
</protein>
<dbReference type="EMBL" id="QGDT01000003">
    <property type="protein sequence ID" value="PWJ58705.1"/>
    <property type="molecule type" value="Genomic_DNA"/>
</dbReference>